<evidence type="ECO:0000256" key="1">
    <source>
        <dbReference type="ARBA" id="ARBA00005306"/>
    </source>
</evidence>
<dbReference type="Pfam" id="PF02934">
    <property type="entry name" value="GatB_N"/>
    <property type="match status" value="1"/>
</dbReference>
<dbReference type="PANTHER" id="PTHR11659">
    <property type="entry name" value="GLUTAMYL-TRNA GLN AMIDOTRANSFERASE SUBUNIT B MITOCHONDRIAL AND PROKARYOTIC PET112-RELATED"/>
    <property type="match status" value="1"/>
</dbReference>
<dbReference type="RefSeq" id="WP_094269672.1">
    <property type="nucleotide sequence ID" value="NZ_NOIH01000035.1"/>
</dbReference>
<keyword evidence="7 11" id="KW-0648">Protein biosynthesis</keyword>
<reference evidence="13 14" key="1">
    <citation type="submission" date="2017-07" db="EMBL/GenBank/DDBJ databases">
        <title>Thauera sp. KNDSS-Mac4 genome sequence and assembly.</title>
        <authorList>
            <person name="Mayilraj S."/>
        </authorList>
    </citation>
    <scope>NUCLEOTIDE SEQUENCE [LARGE SCALE GENOMIC DNA]</scope>
    <source>
        <strain evidence="13 14">KNDSS-Mac4</strain>
    </source>
</reference>
<evidence type="ECO:0000256" key="6">
    <source>
        <dbReference type="ARBA" id="ARBA00022840"/>
    </source>
</evidence>
<dbReference type="FunFam" id="1.10.10.410:FF:000001">
    <property type="entry name" value="Aspartyl/glutamyl-tRNA(Asn/Gln) amidotransferase subunit B"/>
    <property type="match status" value="1"/>
</dbReference>
<evidence type="ECO:0000259" key="12">
    <source>
        <dbReference type="SMART" id="SM00845"/>
    </source>
</evidence>
<evidence type="ECO:0000256" key="4">
    <source>
        <dbReference type="ARBA" id="ARBA00022598"/>
    </source>
</evidence>
<dbReference type="OrthoDB" id="9804078at2"/>
<dbReference type="InterPro" id="IPR014746">
    <property type="entry name" value="Gln_synth/guanido_kin_cat_dom"/>
</dbReference>
<dbReference type="PANTHER" id="PTHR11659:SF0">
    <property type="entry name" value="GLUTAMYL-TRNA(GLN) AMIDOTRANSFERASE SUBUNIT B, MITOCHONDRIAL"/>
    <property type="match status" value="1"/>
</dbReference>
<comment type="caution">
    <text evidence="13">The sequence shown here is derived from an EMBL/GenBank/DDBJ whole genome shotgun (WGS) entry which is preliminary data.</text>
</comment>
<dbReference type="GO" id="GO:0006412">
    <property type="term" value="P:translation"/>
    <property type="evidence" value="ECO:0007669"/>
    <property type="project" value="UniProtKB-UniRule"/>
</dbReference>
<dbReference type="InterPro" id="IPR018027">
    <property type="entry name" value="Asn/Gln_amidotransferase"/>
</dbReference>
<keyword evidence="4 11" id="KW-0436">Ligase</keyword>
<keyword evidence="5 11" id="KW-0547">Nucleotide-binding</keyword>
<dbReference type="GO" id="GO:0070681">
    <property type="term" value="P:glutaminyl-tRNAGln biosynthesis via transamidation"/>
    <property type="evidence" value="ECO:0007669"/>
    <property type="project" value="TreeGrafter"/>
</dbReference>
<dbReference type="EMBL" id="NOIH01000035">
    <property type="protein sequence ID" value="OYD52535.1"/>
    <property type="molecule type" value="Genomic_DNA"/>
</dbReference>
<evidence type="ECO:0000256" key="9">
    <source>
        <dbReference type="ARBA" id="ARBA00047380"/>
    </source>
</evidence>
<comment type="catalytic activity">
    <reaction evidence="10 11">
        <text>L-glutamyl-tRNA(Gln) + L-glutamine + ATP + H2O = L-glutaminyl-tRNA(Gln) + L-glutamate + ADP + phosphate + H(+)</text>
        <dbReference type="Rhea" id="RHEA:17521"/>
        <dbReference type="Rhea" id="RHEA-COMP:9681"/>
        <dbReference type="Rhea" id="RHEA-COMP:9684"/>
        <dbReference type="ChEBI" id="CHEBI:15377"/>
        <dbReference type="ChEBI" id="CHEBI:15378"/>
        <dbReference type="ChEBI" id="CHEBI:29985"/>
        <dbReference type="ChEBI" id="CHEBI:30616"/>
        <dbReference type="ChEBI" id="CHEBI:43474"/>
        <dbReference type="ChEBI" id="CHEBI:58359"/>
        <dbReference type="ChEBI" id="CHEBI:78520"/>
        <dbReference type="ChEBI" id="CHEBI:78521"/>
        <dbReference type="ChEBI" id="CHEBI:456216"/>
    </reaction>
</comment>
<comment type="similarity">
    <text evidence="1 11">Belongs to the GatB/GatE family. GatB subfamily.</text>
</comment>
<dbReference type="NCBIfam" id="NF004014">
    <property type="entry name" value="PRK05477.1-4"/>
    <property type="match status" value="1"/>
</dbReference>
<evidence type="ECO:0000313" key="13">
    <source>
        <dbReference type="EMBL" id="OYD52535.1"/>
    </source>
</evidence>
<protein>
    <recommendedName>
        <fullName evidence="3 11">Aspartyl/glutamyl-tRNA(Asn/Gln) amidotransferase subunit B</fullName>
        <shortName evidence="11">Asp/Glu-ADT subunit B</shortName>
        <ecNumber evidence="11">6.3.5.-</ecNumber>
    </recommendedName>
</protein>
<evidence type="ECO:0000256" key="2">
    <source>
        <dbReference type="ARBA" id="ARBA00011123"/>
    </source>
</evidence>
<proteinExistence type="inferred from homology"/>
<dbReference type="NCBIfam" id="NF004012">
    <property type="entry name" value="PRK05477.1-2"/>
    <property type="match status" value="1"/>
</dbReference>
<feature type="domain" description="Asn/Gln amidotransferase" evidence="12">
    <location>
        <begin position="334"/>
        <end position="484"/>
    </location>
</feature>
<evidence type="ECO:0000256" key="10">
    <source>
        <dbReference type="ARBA" id="ARBA00047913"/>
    </source>
</evidence>
<evidence type="ECO:0000256" key="8">
    <source>
        <dbReference type="ARBA" id="ARBA00024799"/>
    </source>
</evidence>
<comment type="function">
    <text evidence="8 11">Allows the formation of correctly charged Asn-tRNA(Asn) or Gln-tRNA(Gln) through the transamidation of misacylated Asp-tRNA(Asn) or Glu-tRNA(Gln) in organisms which lack either or both of asparaginyl-tRNA or glutaminyl-tRNA synthetases. The reaction takes place in the presence of glutamine and ATP through an activated phospho-Asp-tRNA(Asn) or phospho-Glu-tRNA(Gln).</text>
</comment>
<dbReference type="InterPro" id="IPR006075">
    <property type="entry name" value="Asn/Gln-tRNA_Trfase_suB/E_cat"/>
</dbReference>
<dbReference type="Gene3D" id="1.10.10.410">
    <property type="match status" value="1"/>
</dbReference>
<dbReference type="NCBIfam" id="TIGR00133">
    <property type="entry name" value="gatB"/>
    <property type="match status" value="1"/>
</dbReference>
<dbReference type="InterPro" id="IPR003789">
    <property type="entry name" value="Asn/Gln_tRNA_amidoTrase-B-like"/>
</dbReference>
<dbReference type="NCBIfam" id="NF004015">
    <property type="entry name" value="PRK05477.1-5"/>
    <property type="match status" value="1"/>
</dbReference>
<sequence length="486" mass="52678">MSRTDWEVVIGLEVHAQLNTASKIFSGASTAFGAEPNVQASAVDIALPGVLPVLNRGAVERAIRFGLAIGAHVADKSVFARKNYFYPDLPKGYQISQMDLPVVVGGAITIRVGEGEQAYEKTVRLTRAHLEEDAGKSLHEDFHGMTGIDLNRAGTPLLEIVSEPDMRSSAEAVAYARALHALVRWIDICDGNMQEGSFRCDANVSVRKKGATEFGTRREIKNLNSFRFLQQAIDYEVQWQIDTIEDGGRIQQATVLFDPDTGETRMMRSKEDAHDYRYFPDPDLLPLMISDEWKARVQAAMPELPGAMKARFMDAWGLSAYDATTLTASKEVADFYQATVSAAGAALAKPCANWVMGDLAARLNKAELDIGASPVSPAQLAGLVARIADNTISNAIAKKVFEALWNGEGTTADEVIDKQGLKQVTDTGAIEAMIDEVLAANQKSVDEFRAGKEKAFNALVGQVMKASKGKASPAQVNELLKKKLGA</sequence>
<name>A0A235EVT0_9RHOO</name>
<dbReference type="GO" id="GO:0050566">
    <property type="term" value="F:asparaginyl-tRNA synthase (glutamine-hydrolyzing) activity"/>
    <property type="evidence" value="ECO:0007669"/>
    <property type="project" value="RHEA"/>
</dbReference>
<evidence type="ECO:0000256" key="7">
    <source>
        <dbReference type="ARBA" id="ARBA00022917"/>
    </source>
</evidence>
<gene>
    <name evidence="11" type="primary">gatB</name>
    <name evidence="13" type="ORF">CGK74_17490</name>
</gene>
<dbReference type="Pfam" id="PF02637">
    <property type="entry name" value="GatB_Yqey"/>
    <property type="match status" value="1"/>
</dbReference>
<dbReference type="GO" id="GO:0050567">
    <property type="term" value="F:glutaminyl-tRNA synthase (glutamine-hydrolyzing) activity"/>
    <property type="evidence" value="ECO:0007669"/>
    <property type="project" value="UniProtKB-UniRule"/>
</dbReference>
<dbReference type="InterPro" id="IPR017958">
    <property type="entry name" value="Gln-tRNA_amidoTrfase_suB_CS"/>
</dbReference>
<dbReference type="Proteomes" id="UP000215181">
    <property type="component" value="Unassembled WGS sequence"/>
</dbReference>
<dbReference type="SUPFAM" id="SSF89095">
    <property type="entry name" value="GatB/YqeY motif"/>
    <property type="match status" value="1"/>
</dbReference>
<keyword evidence="13" id="KW-0808">Transferase</keyword>
<evidence type="ECO:0000313" key="14">
    <source>
        <dbReference type="Proteomes" id="UP000215181"/>
    </source>
</evidence>
<organism evidence="13 14">
    <name type="scientific">Thauera propionica</name>
    <dbReference type="NCBI Taxonomy" id="2019431"/>
    <lineage>
        <taxon>Bacteria</taxon>
        <taxon>Pseudomonadati</taxon>
        <taxon>Pseudomonadota</taxon>
        <taxon>Betaproteobacteria</taxon>
        <taxon>Rhodocyclales</taxon>
        <taxon>Zoogloeaceae</taxon>
        <taxon>Thauera</taxon>
    </lineage>
</organism>
<dbReference type="AlphaFoldDB" id="A0A235EVT0"/>
<dbReference type="GO" id="GO:0016740">
    <property type="term" value="F:transferase activity"/>
    <property type="evidence" value="ECO:0007669"/>
    <property type="project" value="UniProtKB-KW"/>
</dbReference>
<dbReference type="SUPFAM" id="SSF55931">
    <property type="entry name" value="Glutamine synthetase/guanido kinase"/>
    <property type="match status" value="1"/>
</dbReference>
<dbReference type="InterPro" id="IPR004413">
    <property type="entry name" value="GatB"/>
</dbReference>
<dbReference type="EC" id="6.3.5.-" evidence="11"/>
<dbReference type="SMART" id="SM00845">
    <property type="entry name" value="GatB_Yqey"/>
    <property type="match status" value="1"/>
</dbReference>
<keyword evidence="14" id="KW-1185">Reference proteome</keyword>
<comment type="catalytic activity">
    <reaction evidence="9 11">
        <text>L-aspartyl-tRNA(Asn) + L-glutamine + ATP + H2O = L-asparaginyl-tRNA(Asn) + L-glutamate + ADP + phosphate + 2 H(+)</text>
        <dbReference type="Rhea" id="RHEA:14513"/>
        <dbReference type="Rhea" id="RHEA-COMP:9674"/>
        <dbReference type="Rhea" id="RHEA-COMP:9677"/>
        <dbReference type="ChEBI" id="CHEBI:15377"/>
        <dbReference type="ChEBI" id="CHEBI:15378"/>
        <dbReference type="ChEBI" id="CHEBI:29985"/>
        <dbReference type="ChEBI" id="CHEBI:30616"/>
        <dbReference type="ChEBI" id="CHEBI:43474"/>
        <dbReference type="ChEBI" id="CHEBI:58359"/>
        <dbReference type="ChEBI" id="CHEBI:78515"/>
        <dbReference type="ChEBI" id="CHEBI:78516"/>
        <dbReference type="ChEBI" id="CHEBI:456216"/>
    </reaction>
</comment>
<dbReference type="GO" id="GO:0005524">
    <property type="term" value="F:ATP binding"/>
    <property type="evidence" value="ECO:0007669"/>
    <property type="project" value="UniProtKB-KW"/>
</dbReference>
<dbReference type="InterPro" id="IPR023168">
    <property type="entry name" value="GatB_Yqey_C_2"/>
</dbReference>
<evidence type="ECO:0000256" key="5">
    <source>
        <dbReference type="ARBA" id="ARBA00022741"/>
    </source>
</evidence>
<evidence type="ECO:0000256" key="3">
    <source>
        <dbReference type="ARBA" id="ARBA00016923"/>
    </source>
</evidence>
<evidence type="ECO:0000256" key="11">
    <source>
        <dbReference type="HAMAP-Rule" id="MF_00121"/>
    </source>
</evidence>
<dbReference type="PROSITE" id="PS01234">
    <property type="entry name" value="GATB"/>
    <property type="match status" value="1"/>
</dbReference>
<dbReference type="InterPro" id="IPR017959">
    <property type="entry name" value="Asn/Gln-tRNA_amidoTrfase_suB/E"/>
</dbReference>
<dbReference type="HAMAP" id="MF_00121">
    <property type="entry name" value="GatB"/>
    <property type="match status" value="1"/>
</dbReference>
<accession>A0A235EVT0</accession>
<keyword evidence="6 11" id="KW-0067">ATP-binding</keyword>
<comment type="subunit">
    <text evidence="2 11">Heterotrimer of A, B and C subunits.</text>
</comment>